<protein>
    <submittedName>
        <fullName evidence="3">Peptidoglycan-binding LysM</fullName>
    </submittedName>
</protein>
<dbReference type="RefSeq" id="WP_011494491.1">
    <property type="nucleotide sequence ID" value="NC_007954.1"/>
</dbReference>
<name>Q12TA4_SHEDO</name>
<dbReference type="CDD" id="cd00118">
    <property type="entry name" value="LysM"/>
    <property type="match status" value="1"/>
</dbReference>
<dbReference type="PROSITE" id="PS51782">
    <property type="entry name" value="LYSM"/>
    <property type="match status" value="1"/>
</dbReference>
<reference evidence="3 4" key="1">
    <citation type="submission" date="2006-03" db="EMBL/GenBank/DDBJ databases">
        <title>Complete sequence of Shewanella denitrificans OS217.</title>
        <authorList>
            <consortium name="US DOE Joint Genome Institute"/>
            <person name="Copeland A."/>
            <person name="Lucas S."/>
            <person name="Lapidus A."/>
            <person name="Barry K."/>
            <person name="Detter J.C."/>
            <person name="Glavina del Rio T."/>
            <person name="Hammon N."/>
            <person name="Israni S."/>
            <person name="Dalin E."/>
            <person name="Tice H."/>
            <person name="Pitluck S."/>
            <person name="Brettin T."/>
            <person name="Bruce D."/>
            <person name="Han C."/>
            <person name="Tapia R."/>
            <person name="Gilna P."/>
            <person name="Kiss H."/>
            <person name="Schmutz J."/>
            <person name="Larimer F."/>
            <person name="Land M."/>
            <person name="Hauser L."/>
            <person name="Kyrpides N."/>
            <person name="Lykidis A."/>
            <person name="Richardson P."/>
        </authorList>
    </citation>
    <scope>NUCLEOTIDE SEQUENCE [LARGE SCALE GENOMIC DNA]</scope>
    <source>
        <strain evidence="4">OS217 / ATCC BAA-1090 / DSM 15013</strain>
    </source>
</reference>
<dbReference type="AlphaFoldDB" id="Q12TA4"/>
<dbReference type="InterPro" id="IPR052196">
    <property type="entry name" value="Bact_Kbp"/>
</dbReference>
<dbReference type="InterPro" id="IPR036779">
    <property type="entry name" value="LysM_dom_sf"/>
</dbReference>
<dbReference type="KEGG" id="sdn:Sden_0025"/>
<proteinExistence type="predicted"/>
<dbReference type="Proteomes" id="UP000001982">
    <property type="component" value="Chromosome"/>
</dbReference>
<feature type="domain" description="LysM" evidence="2">
    <location>
        <begin position="34"/>
        <end position="82"/>
    </location>
</feature>
<keyword evidence="4" id="KW-1185">Reference proteome</keyword>
<dbReference type="SMART" id="SM00257">
    <property type="entry name" value="LysM"/>
    <property type="match status" value="1"/>
</dbReference>
<sequence>MDATMKRILLLLFLTLGVPQLQADTLVLKSGHPDTYVVKKGDTLWDISGYFLNDPWRWPTLWGVNPHIANPHLIYPGDQLTLVFIDGQPRLVRNKTLLKKSVEGRVKSKNAAIPAVALSLIQPYLAQNRIVEKAWLEALPMVLGGESPSKHHIVGDIVYVDTNMPLGEKVAIYVSGREFFQASTNESLGQEIILSASGRVVESGEISKVKLLTNLQETKVGFRVAPVEDEALMSALFMPKAAQLAEPTEVLAIEKDIREVGKLDVVYLDRGKVDGVEPGHVFAIYRDGERVVIGKDGLPVREIDRSSYDNLVAKFSDDRVYKVPDVFNGNIMVFKVFDKTSMALIMSNAHPVRVKDKLMTPDPKALRSF</sequence>
<evidence type="ECO:0000256" key="1">
    <source>
        <dbReference type="SAM" id="SignalP"/>
    </source>
</evidence>
<dbReference type="OrthoDB" id="9765158at2"/>
<evidence type="ECO:0000259" key="2">
    <source>
        <dbReference type="PROSITE" id="PS51782"/>
    </source>
</evidence>
<feature type="signal peptide" evidence="1">
    <location>
        <begin position="1"/>
        <end position="23"/>
    </location>
</feature>
<dbReference type="InterPro" id="IPR018392">
    <property type="entry name" value="LysM"/>
</dbReference>
<dbReference type="Pfam" id="PF01476">
    <property type="entry name" value="LysM"/>
    <property type="match status" value="1"/>
</dbReference>
<evidence type="ECO:0000313" key="3">
    <source>
        <dbReference type="EMBL" id="ABE53322.1"/>
    </source>
</evidence>
<dbReference type="eggNOG" id="COG1652">
    <property type="taxonomic scope" value="Bacteria"/>
</dbReference>
<organism evidence="3 4">
    <name type="scientific">Shewanella denitrificans (strain OS217 / ATCC BAA-1090 / DSM 15013)</name>
    <dbReference type="NCBI Taxonomy" id="318161"/>
    <lineage>
        <taxon>Bacteria</taxon>
        <taxon>Pseudomonadati</taxon>
        <taxon>Pseudomonadota</taxon>
        <taxon>Gammaproteobacteria</taxon>
        <taxon>Alteromonadales</taxon>
        <taxon>Shewanellaceae</taxon>
        <taxon>Shewanella</taxon>
    </lineage>
</organism>
<gene>
    <name evidence="3" type="ordered locus">Sden_0025</name>
</gene>
<feature type="chain" id="PRO_5004181516" evidence="1">
    <location>
        <begin position="24"/>
        <end position="369"/>
    </location>
</feature>
<dbReference type="PANTHER" id="PTHR34700:SF4">
    <property type="entry name" value="PHAGE-LIKE ELEMENT PBSX PROTEIN XKDP"/>
    <property type="match status" value="1"/>
</dbReference>
<dbReference type="EMBL" id="CP000302">
    <property type="protein sequence ID" value="ABE53322.1"/>
    <property type="molecule type" value="Genomic_DNA"/>
</dbReference>
<dbReference type="SUPFAM" id="SSF54106">
    <property type="entry name" value="LysM domain"/>
    <property type="match status" value="1"/>
</dbReference>
<evidence type="ECO:0000313" key="4">
    <source>
        <dbReference type="Proteomes" id="UP000001982"/>
    </source>
</evidence>
<dbReference type="PANTHER" id="PTHR34700">
    <property type="entry name" value="POTASSIUM BINDING PROTEIN KBP"/>
    <property type="match status" value="1"/>
</dbReference>
<dbReference type="STRING" id="318161.Sden_0025"/>
<accession>Q12TA4</accession>
<keyword evidence="1" id="KW-0732">Signal</keyword>
<dbReference type="HOGENOM" id="CLU_050533_1_1_6"/>
<dbReference type="Gene3D" id="3.10.350.10">
    <property type="entry name" value="LysM domain"/>
    <property type="match status" value="1"/>
</dbReference>